<dbReference type="Pfam" id="PF25948">
    <property type="entry name" value="DUF7986"/>
    <property type="match status" value="1"/>
</dbReference>
<sequence>MSTALSTVIPDFSIEEAIDQITTYFDQQRRLSEDLLLARQEFRNKTGKITENDPHYRNRTQAFLYWFVFDWKVAATQTCPFWVYLEHLEETKNWKEYNLLKPQEEHIHSLFKFIKITKKGESVIQDLYTGKKYKILDADSLFGVDKGAYFETRLFSSNQTYQFADYFIFHPLEVCRNIRKNIKQLKKNKASIKPFLLQLHSFHTKWSHYRNIDIKSIYHFDDSYPEAK</sequence>
<reference evidence="2" key="1">
    <citation type="submission" date="2017-08" db="EMBL/GenBank/DDBJ databases">
        <title>A dynamic microbial community with high functional redundancy inhabits the cold, oxic subseafloor aquifer.</title>
        <authorList>
            <person name="Tully B.J."/>
            <person name="Wheat C.G."/>
            <person name="Glazer B.T."/>
            <person name="Huber J.A."/>
        </authorList>
    </citation>
    <scope>NUCLEOTIDE SEQUENCE [LARGE SCALE GENOMIC DNA]</scope>
</reference>
<dbReference type="EMBL" id="NVSR01000024">
    <property type="protein sequence ID" value="PCI28848.1"/>
    <property type="molecule type" value="Genomic_DNA"/>
</dbReference>
<gene>
    <name evidence="1" type="ORF">COB67_05395</name>
</gene>
<dbReference type="InterPro" id="IPR058292">
    <property type="entry name" value="DUF7986"/>
</dbReference>
<dbReference type="AlphaFoldDB" id="A0A2A4T5P7"/>
<accession>A0A2A4T5P7</accession>
<comment type="caution">
    <text evidence="1">The sequence shown here is derived from an EMBL/GenBank/DDBJ whole genome shotgun (WGS) entry which is preliminary data.</text>
</comment>
<name>A0A2A4T5P7_9DELT</name>
<protein>
    <submittedName>
        <fullName evidence="1">Uncharacterized protein</fullName>
    </submittedName>
</protein>
<evidence type="ECO:0000313" key="1">
    <source>
        <dbReference type="EMBL" id="PCI28848.1"/>
    </source>
</evidence>
<dbReference type="Proteomes" id="UP000218113">
    <property type="component" value="Unassembled WGS sequence"/>
</dbReference>
<organism evidence="1 2">
    <name type="scientific">SAR324 cluster bacterium</name>
    <dbReference type="NCBI Taxonomy" id="2024889"/>
    <lineage>
        <taxon>Bacteria</taxon>
        <taxon>Deltaproteobacteria</taxon>
        <taxon>SAR324 cluster</taxon>
    </lineage>
</organism>
<evidence type="ECO:0000313" key="2">
    <source>
        <dbReference type="Proteomes" id="UP000218113"/>
    </source>
</evidence>
<proteinExistence type="predicted"/>